<evidence type="ECO:0000313" key="3">
    <source>
        <dbReference type="Proteomes" id="UP000475249"/>
    </source>
</evidence>
<dbReference type="SUPFAM" id="SSF48452">
    <property type="entry name" value="TPR-like"/>
    <property type="match status" value="1"/>
</dbReference>
<dbReference type="Gene3D" id="1.25.40.10">
    <property type="entry name" value="Tetratricopeptide repeat domain"/>
    <property type="match status" value="1"/>
</dbReference>
<evidence type="ECO:0000256" key="1">
    <source>
        <dbReference type="PROSITE-ProRule" id="PRU00339"/>
    </source>
</evidence>
<proteinExistence type="predicted"/>
<dbReference type="SUPFAM" id="SSF53474">
    <property type="entry name" value="alpha/beta-Hydrolases"/>
    <property type="match status" value="1"/>
</dbReference>
<dbReference type="AlphaFoldDB" id="A0A6L9E726"/>
<dbReference type="InterPro" id="IPR019734">
    <property type="entry name" value="TPR_rpt"/>
</dbReference>
<dbReference type="EMBL" id="WXYO01000001">
    <property type="protein sequence ID" value="NAS10428.1"/>
    <property type="molecule type" value="Genomic_DNA"/>
</dbReference>
<dbReference type="RefSeq" id="WP_161433242.1">
    <property type="nucleotide sequence ID" value="NZ_WXYO01000001.1"/>
</dbReference>
<protein>
    <submittedName>
        <fullName evidence="2">Uncharacterized protein</fullName>
    </submittedName>
</protein>
<keyword evidence="1" id="KW-0802">TPR repeat</keyword>
<comment type="caution">
    <text evidence="2">The sequence shown here is derived from an EMBL/GenBank/DDBJ whole genome shotgun (WGS) entry which is preliminary data.</text>
</comment>
<dbReference type="InterPro" id="IPR011990">
    <property type="entry name" value="TPR-like_helical_dom_sf"/>
</dbReference>
<evidence type="ECO:0000313" key="2">
    <source>
        <dbReference type="EMBL" id="NAS10428.1"/>
    </source>
</evidence>
<dbReference type="PROSITE" id="PS50293">
    <property type="entry name" value="TPR_REGION"/>
    <property type="match status" value="1"/>
</dbReference>
<name>A0A6L9E726_9FLAO</name>
<sequence>MKTFGFYALCLCGFVTVGLNAQKSSLEISDPYGPHAIGFQEFNTFDKSRSFLATQQQKANAGETIFRPIQVCVWYPAIKTDKAPLTYEAYFFLKAHEVGRTALSGERKKAVIAEFLKTDPVQPEVLERELAAVMRAVKNAPFNKTARFPILIYGPSWWSTAYENALMFEFLASHGYIVISSPSVGPENREMPISRIGVETQARDMEFLLSITDQFPNADINRISVAGFSLGGLSNVLMMARNTSVDAWIGIDPSIHEAYEFFEESPFEDYTRFRKPMLFINSMGYMKGLPFYDQLVYSDAYMVNLPQLEHTDLASQFIKLFGSGKGEEALAKRARGYNAMSRYLLAFLDGVFKKQYTYSEMLTHVFQMPADTSFVQFKSKASLPTPDQLFLKFEEEQGAGMADFLEKQIPDGAHFSYPEKDLQELIFRTLESGYSKASRNLMEWYGNKYPDAFHTEVSKHIDGQKMLRMFTEVYRHNKGCEFNYYQLNHTGHILSMGERKSEALDYFILNTQLNPKNSQAFFNLGIGYYRLEDMDNAALNFKKCLELDPDDRYRGLAEGFLSKI</sequence>
<dbReference type="SMART" id="SM00028">
    <property type="entry name" value="TPR"/>
    <property type="match status" value="2"/>
</dbReference>
<dbReference type="InterPro" id="IPR029058">
    <property type="entry name" value="AB_hydrolase_fold"/>
</dbReference>
<accession>A0A6L9E726</accession>
<dbReference type="PROSITE" id="PS50005">
    <property type="entry name" value="TPR"/>
    <property type="match status" value="1"/>
</dbReference>
<dbReference type="Gene3D" id="3.40.50.1820">
    <property type="entry name" value="alpha/beta hydrolase"/>
    <property type="match status" value="2"/>
</dbReference>
<keyword evidence="3" id="KW-1185">Reference proteome</keyword>
<dbReference type="Proteomes" id="UP000475249">
    <property type="component" value="Unassembled WGS sequence"/>
</dbReference>
<reference evidence="2 3" key="1">
    <citation type="submission" date="2020-01" db="EMBL/GenBank/DDBJ databases">
        <title>Bacteria diversity of Porities sp.</title>
        <authorList>
            <person name="Wang G."/>
        </authorList>
    </citation>
    <scope>NUCLEOTIDE SEQUENCE [LARGE SCALE GENOMIC DNA]</scope>
    <source>
        <strain evidence="2 3">R33</strain>
    </source>
</reference>
<gene>
    <name evidence="2" type="ORF">GTQ38_00340</name>
</gene>
<organism evidence="2 3">
    <name type="scientific">Poritiphilus flavus</name>
    <dbReference type="NCBI Taxonomy" id="2697053"/>
    <lineage>
        <taxon>Bacteria</taxon>
        <taxon>Pseudomonadati</taxon>
        <taxon>Bacteroidota</taxon>
        <taxon>Flavobacteriia</taxon>
        <taxon>Flavobacteriales</taxon>
        <taxon>Flavobacteriaceae</taxon>
        <taxon>Poritiphilus</taxon>
    </lineage>
</organism>
<feature type="repeat" description="TPR" evidence="1">
    <location>
        <begin position="518"/>
        <end position="551"/>
    </location>
</feature>